<evidence type="ECO:0000256" key="2">
    <source>
        <dbReference type="ARBA" id="ARBA00022475"/>
    </source>
</evidence>
<keyword evidence="2" id="KW-1003">Cell membrane</keyword>
<dbReference type="InterPro" id="IPR016570">
    <property type="entry name" value="UCP010361"/>
</dbReference>
<evidence type="ECO:0000256" key="4">
    <source>
        <dbReference type="ARBA" id="ARBA00022692"/>
    </source>
</evidence>
<evidence type="ECO:0000256" key="6">
    <source>
        <dbReference type="ARBA" id="ARBA00023136"/>
    </source>
</evidence>
<gene>
    <name evidence="9" type="ORF">GCM10011584_16380</name>
</gene>
<feature type="transmembrane region" description="Helical" evidence="8">
    <location>
        <begin position="158"/>
        <end position="178"/>
    </location>
</feature>
<keyword evidence="10" id="KW-1185">Reference proteome</keyword>
<feature type="transmembrane region" description="Helical" evidence="8">
    <location>
        <begin position="326"/>
        <end position="343"/>
    </location>
</feature>
<comment type="subcellular location">
    <subcellularLocation>
        <location evidence="1">Cell membrane</location>
        <topology evidence="1">Multi-pass membrane protein</topology>
    </subcellularLocation>
</comment>
<organism evidence="9 10">
    <name type="scientific">Nocardioides phosphati</name>
    <dbReference type="NCBI Taxonomy" id="1867775"/>
    <lineage>
        <taxon>Bacteria</taxon>
        <taxon>Bacillati</taxon>
        <taxon>Actinomycetota</taxon>
        <taxon>Actinomycetes</taxon>
        <taxon>Propionibacteriales</taxon>
        <taxon>Nocardioidaceae</taxon>
        <taxon>Nocardioides</taxon>
    </lineage>
</organism>
<protein>
    <submittedName>
        <fullName evidence="9">Membrane protein</fullName>
    </submittedName>
</protein>
<dbReference type="RefSeq" id="WP_229662736.1">
    <property type="nucleotide sequence ID" value="NZ_BMNI01000003.1"/>
</dbReference>
<evidence type="ECO:0000256" key="1">
    <source>
        <dbReference type="ARBA" id="ARBA00004651"/>
    </source>
</evidence>
<feature type="transmembrane region" description="Helical" evidence="8">
    <location>
        <begin position="226"/>
        <end position="254"/>
    </location>
</feature>
<feature type="transmembrane region" description="Helical" evidence="8">
    <location>
        <begin position="261"/>
        <end position="282"/>
    </location>
</feature>
<keyword evidence="6 8" id="KW-0472">Membrane</keyword>
<keyword evidence="3" id="KW-0808">Transferase</keyword>
<evidence type="ECO:0000256" key="8">
    <source>
        <dbReference type="SAM" id="Phobius"/>
    </source>
</evidence>
<dbReference type="EMBL" id="BMNI01000003">
    <property type="protein sequence ID" value="GGO88713.1"/>
    <property type="molecule type" value="Genomic_DNA"/>
</dbReference>
<evidence type="ECO:0000256" key="7">
    <source>
        <dbReference type="ARBA" id="ARBA00024033"/>
    </source>
</evidence>
<sequence>MTERVAPSLDDPVMTALSEGIGGPVGRHARPARWWTPVRVVLALTALAFALGMLQKQPCWSEDWADGHDRYVKMCYSDVPYLYTGRGFAELLWPYDDDTEVRAKYEVMEYPVGIAYAAWAAAHVSHWLVGSGSVEARADVGTGALLQQPGVLEEQRGFIVATTMGLALATLAAGWALARVHRRRPYDAALFAASPVLVVNALVNWDLLAVALVAGALLAWARQRPVLTGVLIGLGVATKLYPLFLLGGIAVICLRTRAWRTFATVVLAAALAWLVADLPAMLTGWDEWMHFWSFNNERGPDLGSLWLVLSQAGVPVSTDLVNRVSLLGLAAWCLVVLAVGLRAPRTPRLAQLGFLIVAGFLVLNKVYSPQYALWLLPLAVMARPRWRDQLVWQAGELLYFASVWWYLDGQLDSGGGTQPVFYWLAIIVRVACELWLVGVVVRDIRHPAYDVVGSADDGAVEGRRLEAHA</sequence>
<feature type="transmembrane region" description="Helical" evidence="8">
    <location>
        <begin position="419"/>
        <end position="441"/>
    </location>
</feature>
<keyword evidence="5 8" id="KW-1133">Transmembrane helix</keyword>
<dbReference type="Pfam" id="PF09594">
    <property type="entry name" value="GT87"/>
    <property type="match status" value="1"/>
</dbReference>
<evidence type="ECO:0000313" key="10">
    <source>
        <dbReference type="Proteomes" id="UP000655410"/>
    </source>
</evidence>
<keyword evidence="4 8" id="KW-0812">Transmembrane</keyword>
<feature type="transmembrane region" description="Helical" evidence="8">
    <location>
        <begin position="349"/>
        <end position="368"/>
    </location>
</feature>
<dbReference type="InterPro" id="IPR018584">
    <property type="entry name" value="GT87"/>
</dbReference>
<dbReference type="PIRSF" id="PIRSF010361">
    <property type="entry name" value="UCP010361"/>
    <property type="match status" value="1"/>
</dbReference>
<comment type="similarity">
    <text evidence="7">Belongs to the glycosyltransferase 87 family.</text>
</comment>
<reference evidence="10" key="1">
    <citation type="journal article" date="2019" name="Int. J. Syst. Evol. Microbiol.">
        <title>The Global Catalogue of Microorganisms (GCM) 10K type strain sequencing project: providing services to taxonomists for standard genome sequencing and annotation.</title>
        <authorList>
            <consortium name="The Broad Institute Genomics Platform"/>
            <consortium name="The Broad Institute Genome Sequencing Center for Infectious Disease"/>
            <person name="Wu L."/>
            <person name="Ma J."/>
        </authorList>
    </citation>
    <scope>NUCLEOTIDE SEQUENCE [LARGE SCALE GENOMIC DNA]</scope>
    <source>
        <strain evidence="10">CGMCC 4.7371</strain>
    </source>
</reference>
<dbReference type="Proteomes" id="UP000655410">
    <property type="component" value="Unassembled WGS sequence"/>
</dbReference>
<evidence type="ECO:0000256" key="3">
    <source>
        <dbReference type="ARBA" id="ARBA00022679"/>
    </source>
</evidence>
<evidence type="ECO:0000313" key="9">
    <source>
        <dbReference type="EMBL" id="GGO88713.1"/>
    </source>
</evidence>
<comment type="caution">
    <text evidence="9">The sequence shown here is derived from an EMBL/GenBank/DDBJ whole genome shotgun (WGS) entry which is preliminary data.</text>
</comment>
<proteinExistence type="inferred from homology"/>
<accession>A0ABQ2N8S4</accession>
<evidence type="ECO:0000256" key="5">
    <source>
        <dbReference type="ARBA" id="ARBA00022989"/>
    </source>
</evidence>
<name>A0ABQ2N8S4_9ACTN</name>
<feature type="transmembrane region" description="Helical" evidence="8">
    <location>
        <begin position="190"/>
        <end position="220"/>
    </location>
</feature>